<evidence type="ECO:0000256" key="2">
    <source>
        <dbReference type="ARBA" id="ARBA00006432"/>
    </source>
</evidence>
<feature type="domain" description="Carrier" evidence="5">
    <location>
        <begin position="775"/>
        <end position="850"/>
    </location>
</feature>
<gene>
    <name evidence="6" type="ORF">JCM9152_4162</name>
</gene>
<dbReference type="FunFam" id="3.40.50.12780:FF:000012">
    <property type="entry name" value="Non-ribosomal peptide synthetase"/>
    <property type="match status" value="1"/>
</dbReference>
<dbReference type="GO" id="GO:0031177">
    <property type="term" value="F:phosphopantetheine binding"/>
    <property type="evidence" value="ECO:0007669"/>
    <property type="project" value="TreeGrafter"/>
</dbReference>
<dbReference type="GO" id="GO:0044550">
    <property type="term" value="P:secondary metabolite biosynthetic process"/>
    <property type="evidence" value="ECO:0007669"/>
    <property type="project" value="UniProtKB-ARBA"/>
</dbReference>
<comment type="caution">
    <text evidence="6">The sequence shown here is derived from an EMBL/GenBank/DDBJ whole genome shotgun (WGS) entry which is preliminary data.</text>
</comment>
<evidence type="ECO:0000256" key="1">
    <source>
        <dbReference type="ARBA" id="ARBA00001957"/>
    </source>
</evidence>
<protein>
    <submittedName>
        <fullName evidence="6">Long-chain-fatty-acid-CoA ligase</fullName>
    </submittedName>
</protein>
<evidence type="ECO:0000313" key="6">
    <source>
        <dbReference type="EMBL" id="GAE32620.1"/>
    </source>
</evidence>
<dbReference type="InterPro" id="IPR020459">
    <property type="entry name" value="AMP-binding"/>
</dbReference>
<dbReference type="FunFam" id="3.40.50.980:FF:000001">
    <property type="entry name" value="Non-ribosomal peptide synthetase"/>
    <property type="match status" value="1"/>
</dbReference>
<accession>W4QKH5</accession>
<dbReference type="InterPro" id="IPR045851">
    <property type="entry name" value="AMP-bd_C_sf"/>
</dbReference>
<comment type="cofactor">
    <cofactor evidence="1">
        <name>pantetheine 4'-phosphate</name>
        <dbReference type="ChEBI" id="CHEBI:47942"/>
    </cofactor>
</comment>
<dbReference type="Proteomes" id="UP000018895">
    <property type="component" value="Unassembled WGS sequence"/>
</dbReference>
<reference evidence="6" key="1">
    <citation type="journal article" date="2014" name="Genome Announc.">
        <title>Draft Genome Sequences of Three Alkaliphilic Bacillus Strains, Bacillus wakoensis JCM 9140T, Bacillus akibai JCM 9157T, and Bacillus hemicellulosilyticus JCM 9152T.</title>
        <authorList>
            <person name="Yuki M."/>
            <person name="Oshima K."/>
            <person name="Suda W."/>
            <person name="Oshida Y."/>
            <person name="Kitamura K."/>
            <person name="Iida T."/>
            <person name="Hattori M."/>
            <person name="Ohkuma M."/>
        </authorList>
    </citation>
    <scope>NUCLEOTIDE SEQUENCE [LARGE SCALE GENOMIC DNA]</scope>
    <source>
        <strain evidence="6">JCM 9152</strain>
    </source>
</reference>
<dbReference type="InterPro" id="IPR025110">
    <property type="entry name" value="AMP-bd_C"/>
</dbReference>
<dbReference type="FunFam" id="1.10.1200.10:FF:000005">
    <property type="entry name" value="Nonribosomal peptide synthetase 1"/>
    <property type="match status" value="1"/>
</dbReference>
<sequence>MNRINHVKSNRKVLANLQVREGEYWKGELKDINEVASFPTDFIMEKGELTNLSYNYTLPNDRSSELKNISKDNYHTLNILLVSTVLVLIYKYTGSKDIIVRLPILKEHQENAVNDEFLLRNKINHQMTFKELLVQVRQTVLDALEHQMFPLDVLYEELNLINAVKGSIHHGVLIQLDNIHVNSNIGNNNFSFSFNLDSDGINLKVNYNSNLYKETTVTRILSHYNKILDQVMNNLNIKLHEIDILTLQDIEWIEHYNSNELSLKQDNIMSIFEEMVAKNPDKKAIVYGDQTLTYRELLKKVNSLARTLREKGINRDHKVAIIAERSIEMIIGIFSVLKAGGAYIPINPNYPKTRVNYFLEDSQANLVLLQSKYKDRLSNDKYNTLLLDDKSNYSTDESSLSNINTKNDLAYIIYTSGSTGKPKGVMVEHRNLIHILNVLQEKYPIEDSDCYLFKTPYTFDVSISELFGWILGRGHLVILEPDLEKDPDRLVKVLDDSNITHVNFVPALLNTFTQQLEENNNKGFKSLKYLMVAGEEFPKKVAQRLRGILKEVCLENLYGPTECTVYATNYTVTGDRIYSSIPIGTPLPNVQVYVVDEHLNHQPIGVKGELCIAGRGVTRGYLNREELNKQHFVHCPWQPEMKMYRTGDLVILREDGQIEYLGRKDNQVKIRGYRIELGEIERTLLEHYSVQEALSITRESKSRDKSIVTYVVLRSNDSLEPKDLINYLQGKLPEYMVPSACIILDSFPLNQNGKINRDALPLPTIVNYSKTDYVAPRDEIEQIITQVWCDVLEVEQIGINEDFFNIGGHSLLATMVIHRLRTILDLNLSMQILYEQRSIAKLADSIRKSKDLTHVKPKQKIPKISRTEYRMN</sequence>
<dbReference type="PROSITE" id="PS00455">
    <property type="entry name" value="AMP_BINDING"/>
    <property type="match status" value="1"/>
</dbReference>
<dbReference type="InterPro" id="IPR001242">
    <property type="entry name" value="Condensation_dom"/>
</dbReference>
<dbReference type="SUPFAM" id="SSF52777">
    <property type="entry name" value="CoA-dependent acyltransferases"/>
    <property type="match status" value="1"/>
</dbReference>
<dbReference type="NCBIfam" id="TIGR01733">
    <property type="entry name" value="AA-adenyl-dom"/>
    <property type="match status" value="1"/>
</dbReference>
<dbReference type="Pfam" id="PF13193">
    <property type="entry name" value="AMP-binding_C"/>
    <property type="match status" value="1"/>
</dbReference>
<dbReference type="InterPro" id="IPR000873">
    <property type="entry name" value="AMP-dep_synth/lig_dom"/>
</dbReference>
<dbReference type="InterPro" id="IPR020845">
    <property type="entry name" value="AMP-binding_CS"/>
</dbReference>
<keyword evidence="6" id="KW-0436">Ligase</keyword>
<dbReference type="Pfam" id="PF00668">
    <property type="entry name" value="Condensation"/>
    <property type="match status" value="1"/>
</dbReference>
<dbReference type="Gene3D" id="2.30.38.10">
    <property type="entry name" value="Luciferase, Domain 3"/>
    <property type="match status" value="1"/>
</dbReference>
<dbReference type="Gene3D" id="3.30.559.30">
    <property type="entry name" value="Nonribosomal peptide synthetase, condensation domain"/>
    <property type="match status" value="1"/>
</dbReference>
<dbReference type="AlphaFoldDB" id="W4QKH5"/>
<organism evidence="6 7">
    <name type="scientific">Halalkalibacter hemicellulosilyticusJCM 9152</name>
    <dbReference type="NCBI Taxonomy" id="1236971"/>
    <lineage>
        <taxon>Bacteria</taxon>
        <taxon>Bacillati</taxon>
        <taxon>Bacillota</taxon>
        <taxon>Bacilli</taxon>
        <taxon>Bacillales</taxon>
        <taxon>Bacillaceae</taxon>
        <taxon>Halalkalibacter</taxon>
    </lineage>
</organism>
<evidence type="ECO:0000259" key="5">
    <source>
        <dbReference type="PROSITE" id="PS50075"/>
    </source>
</evidence>
<keyword evidence="3" id="KW-0596">Phosphopantetheine</keyword>
<evidence type="ECO:0000313" key="7">
    <source>
        <dbReference type="Proteomes" id="UP000018895"/>
    </source>
</evidence>
<dbReference type="FunFam" id="2.30.38.10:FF:000001">
    <property type="entry name" value="Non-ribosomal peptide synthetase PvdI"/>
    <property type="match status" value="1"/>
</dbReference>
<comment type="similarity">
    <text evidence="2">Belongs to the ATP-dependent AMP-binding enzyme family.</text>
</comment>
<dbReference type="InterPro" id="IPR009081">
    <property type="entry name" value="PP-bd_ACP"/>
</dbReference>
<keyword evidence="7" id="KW-1185">Reference proteome</keyword>
<dbReference type="SUPFAM" id="SSF47336">
    <property type="entry name" value="ACP-like"/>
    <property type="match status" value="1"/>
</dbReference>
<dbReference type="GO" id="GO:0043041">
    <property type="term" value="P:amino acid activation for nonribosomal peptide biosynthetic process"/>
    <property type="evidence" value="ECO:0007669"/>
    <property type="project" value="TreeGrafter"/>
</dbReference>
<keyword evidence="4" id="KW-0597">Phosphoprotein</keyword>
<dbReference type="GO" id="GO:0005737">
    <property type="term" value="C:cytoplasm"/>
    <property type="evidence" value="ECO:0007669"/>
    <property type="project" value="TreeGrafter"/>
</dbReference>
<dbReference type="GO" id="GO:0016874">
    <property type="term" value="F:ligase activity"/>
    <property type="evidence" value="ECO:0007669"/>
    <property type="project" value="UniProtKB-KW"/>
</dbReference>
<evidence type="ECO:0000256" key="4">
    <source>
        <dbReference type="ARBA" id="ARBA00022553"/>
    </source>
</evidence>
<dbReference type="Gene3D" id="3.40.50.980">
    <property type="match status" value="2"/>
</dbReference>
<proteinExistence type="inferred from homology"/>
<dbReference type="CDD" id="cd05930">
    <property type="entry name" value="A_NRPS"/>
    <property type="match status" value="1"/>
</dbReference>
<name>W4QKH5_9BACI</name>
<dbReference type="Pfam" id="PF00501">
    <property type="entry name" value="AMP-binding"/>
    <property type="match status" value="1"/>
</dbReference>
<dbReference type="FunFam" id="3.30.300.30:FF:000010">
    <property type="entry name" value="Enterobactin synthetase component F"/>
    <property type="match status" value="1"/>
</dbReference>
<dbReference type="EMBL" id="BAUU01000042">
    <property type="protein sequence ID" value="GAE32620.1"/>
    <property type="molecule type" value="Genomic_DNA"/>
</dbReference>
<dbReference type="Gene3D" id="3.30.300.30">
    <property type="match status" value="1"/>
</dbReference>
<dbReference type="InterPro" id="IPR010071">
    <property type="entry name" value="AA_adenyl_dom"/>
</dbReference>
<dbReference type="PROSITE" id="PS50075">
    <property type="entry name" value="CARRIER"/>
    <property type="match status" value="1"/>
</dbReference>
<dbReference type="RefSeq" id="WP_052016178.1">
    <property type="nucleotide sequence ID" value="NZ_BAUU01000042.1"/>
</dbReference>
<dbReference type="PANTHER" id="PTHR45527">
    <property type="entry name" value="NONRIBOSOMAL PEPTIDE SYNTHETASE"/>
    <property type="match status" value="1"/>
</dbReference>
<dbReference type="OrthoDB" id="9765680at2"/>
<dbReference type="PRINTS" id="PR00154">
    <property type="entry name" value="AMPBINDING"/>
</dbReference>
<evidence type="ECO:0000256" key="3">
    <source>
        <dbReference type="ARBA" id="ARBA00022450"/>
    </source>
</evidence>
<dbReference type="Pfam" id="PF00550">
    <property type="entry name" value="PP-binding"/>
    <property type="match status" value="1"/>
</dbReference>
<dbReference type="SUPFAM" id="SSF56801">
    <property type="entry name" value="Acetyl-CoA synthetase-like"/>
    <property type="match status" value="1"/>
</dbReference>
<dbReference type="PANTHER" id="PTHR45527:SF1">
    <property type="entry name" value="FATTY ACID SYNTHASE"/>
    <property type="match status" value="1"/>
</dbReference>
<dbReference type="STRING" id="1236971.JCM9152_4162"/>
<dbReference type="Gene3D" id="1.10.1200.10">
    <property type="entry name" value="ACP-like"/>
    <property type="match status" value="1"/>
</dbReference>
<dbReference type="InterPro" id="IPR036736">
    <property type="entry name" value="ACP-like_sf"/>
</dbReference>